<dbReference type="Pfam" id="PF00407">
    <property type="entry name" value="Bet_v_1"/>
    <property type="match status" value="1"/>
</dbReference>
<evidence type="ECO:0000313" key="6">
    <source>
        <dbReference type="EMBL" id="KAJ8527089.1"/>
    </source>
</evidence>
<dbReference type="Gene3D" id="3.30.530.20">
    <property type="match status" value="1"/>
</dbReference>
<organism evidence="6 7">
    <name type="scientific">Anisodus acutangulus</name>
    <dbReference type="NCBI Taxonomy" id="402998"/>
    <lineage>
        <taxon>Eukaryota</taxon>
        <taxon>Viridiplantae</taxon>
        <taxon>Streptophyta</taxon>
        <taxon>Embryophyta</taxon>
        <taxon>Tracheophyta</taxon>
        <taxon>Spermatophyta</taxon>
        <taxon>Magnoliopsida</taxon>
        <taxon>eudicotyledons</taxon>
        <taxon>Gunneridae</taxon>
        <taxon>Pentapetalae</taxon>
        <taxon>asterids</taxon>
        <taxon>lamiids</taxon>
        <taxon>Solanales</taxon>
        <taxon>Solanaceae</taxon>
        <taxon>Solanoideae</taxon>
        <taxon>Hyoscyameae</taxon>
        <taxon>Anisodus</taxon>
    </lineage>
</organism>
<name>A0A9Q1QU95_9SOLA</name>
<dbReference type="InterPro" id="IPR023393">
    <property type="entry name" value="START-like_dom_sf"/>
</dbReference>
<dbReference type="GO" id="GO:0005634">
    <property type="term" value="C:nucleus"/>
    <property type="evidence" value="ECO:0007669"/>
    <property type="project" value="TreeGrafter"/>
</dbReference>
<dbReference type="InterPro" id="IPR024949">
    <property type="entry name" value="Bet_v_I_allergen"/>
</dbReference>
<dbReference type="GO" id="GO:0006952">
    <property type="term" value="P:defense response"/>
    <property type="evidence" value="ECO:0007669"/>
    <property type="project" value="InterPro"/>
</dbReference>
<evidence type="ECO:0000256" key="2">
    <source>
        <dbReference type="ARBA" id="ARBA00010515"/>
    </source>
</evidence>
<keyword evidence="7" id="KW-1185">Reference proteome</keyword>
<dbReference type="PROSITE" id="PS01174">
    <property type="entry name" value="LIPASE_GDXG_SER"/>
    <property type="match status" value="1"/>
</dbReference>
<evidence type="ECO:0000259" key="4">
    <source>
        <dbReference type="Pfam" id="PF00407"/>
    </source>
</evidence>
<dbReference type="GO" id="GO:0005737">
    <property type="term" value="C:cytoplasm"/>
    <property type="evidence" value="ECO:0007669"/>
    <property type="project" value="TreeGrafter"/>
</dbReference>
<comment type="similarity">
    <text evidence="1">Belongs to the BetVI family.</text>
</comment>
<dbReference type="InterPro" id="IPR013094">
    <property type="entry name" value="AB_hydrolase_3"/>
</dbReference>
<dbReference type="GO" id="GO:0010427">
    <property type="term" value="F:abscisic acid binding"/>
    <property type="evidence" value="ECO:0007669"/>
    <property type="project" value="InterPro"/>
</dbReference>
<sequence length="309" mass="34487">MAEKGTDLSQVFLSGDSAGGNIVHQVAIRAIRSEGFRGRLKGLLPIHPYFGSEKRTELEMADGSAGDVEMNDMFWRLSLPQGSNRDYFGCKIKNAELSVAEWSEFPAVIAFVAGSDFLKERGVTYTEFLNRKGVKRVELVEAEGQEMVVLEALSKSILLKLSYAGSNFKSIKYRIDELNEKTFTYKYTLIEGEALIDKLEKITCEVKFEQSADGGSISKVTSEYHTEGDFKLNEEEIKAGKEKVLAMYKAVEAYLLQNPDVCFLQTSVFLVLIGFNSFLPVLKKACQILKSHCGNKILNGDITSFFIES</sequence>
<accession>A0A9Q1QU95</accession>
<comment type="caution">
    <text evidence="6">The sequence shown here is derived from an EMBL/GenBank/DDBJ whole genome shotgun (WGS) entry which is preliminary data.</text>
</comment>
<comment type="similarity">
    <text evidence="2">Belongs to the 'GDXG' lipolytic enzyme family.</text>
</comment>
<protein>
    <recommendedName>
        <fullName evidence="8">Alpha/beta hydrolase fold-3 domain-containing protein</fullName>
    </recommendedName>
</protein>
<feature type="domain" description="Alpha/beta hydrolase fold-3" evidence="5">
    <location>
        <begin position="3"/>
        <end position="145"/>
    </location>
</feature>
<dbReference type="EMBL" id="JAJAGQ010000024">
    <property type="protein sequence ID" value="KAJ8527089.1"/>
    <property type="molecule type" value="Genomic_DNA"/>
</dbReference>
<dbReference type="Pfam" id="PF07859">
    <property type="entry name" value="Abhydrolase_3"/>
    <property type="match status" value="1"/>
</dbReference>
<proteinExistence type="inferred from homology"/>
<evidence type="ECO:0000256" key="3">
    <source>
        <dbReference type="PROSITE-ProRule" id="PRU10038"/>
    </source>
</evidence>
<dbReference type="GO" id="GO:0009738">
    <property type="term" value="P:abscisic acid-activated signaling pathway"/>
    <property type="evidence" value="ECO:0007669"/>
    <property type="project" value="InterPro"/>
</dbReference>
<dbReference type="GO" id="GO:0038023">
    <property type="term" value="F:signaling receptor activity"/>
    <property type="evidence" value="ECO:0007669"/>
    <property type="project" value="InterPro"/>
</dbReference>
<evidence type="ECO:0008006" key="8">
    <source>
        <dbReference type="Google" id="ProtNLM"/>
    </source>
</evidence>
<reference evidence="7" key="1">
    <citation type="journal article" date="2023" name="Proc. Natl. Acad. Sci. U.S.A.">
        <title>Genomic and structural basis for evolution of tropane alkaloid biosynthesis.</title>
        <authorList>
            <person name="Wanga Y.-J."/>
            <person name="Taina T."/>
            <person name="Yua J.-Y."/>
            <person name="Lia J."/>
            <person name="Xua B."/>
            <person name="Chenc J."/>
            <person name="D'Auriad J.C."/>
            <person name="Huanga J.-P."/>
            <person name="Huanga S.-X."/>
        </authorList>
    </citation>
    <scope>NUCLEOTIDE SEQUENCE [LARGE SCALE GENOMIC DNA]</scope>
    <source>
        <strain evidence="7">cv. KIB-2019</strain>
    </source>
</reference>
<evidence type="ECO:0000256" key="1">
    <source>
        <dbReference type="ARBA" id="ARBA00009744"/>
    </source>
</evidence>
<dbReference type="GO" id="GO:0004864">
    <property type="term" value="F:protein phosphatase inhibitor activity"/>
    <property type="evidence" value="ECO:0007669"/>
    <property type="project" value="InterPro"/>
</dbReference>
<feature type="active site" evidence="3">
    <location>
        <position position="17"/>
    </location>
</feature>
<dbReference type="GO" id="GO:0016787">
    <property type="term" value="F:hydrolase activity"/>
    <property type="evidence" value="ECO:0007669"/>
    <property type="project" value="InterPro"/>
</dbReference>
<dbReference type="PRINTS" id="PR00634">
    <property type="entry name" value="BETALLERGEN"/>
</dbReference>
<dbReference type="InterPro" id="IPR029058">
    <property type="entry name" value="AB_hydrolase_fold"/>
</dbReference>
<dbReference type="CDD" id="cd07816">
    <property type="entry name" value="Bet_v1-like"/>
    <property type="match status" value="1"/>
</dbReference>
<dbReference type="PANTHER" id="PTHR31213:SF70">
    <property type="entry name" value="MAJOR ALLERGEN PRU AR 1-LIKE"/>
    <property type="match status" value="1"/>
</dbReference>
<dbReference type="SUPFAM" id="SSF55961">
    <property type="entry name" value="Bet v1-like"/>
    <property type="match status" value="1"/>
</dbReference>
<dbReference type="PANTHER" id="PTHR31213">
    <property type="entry name" value="OS08G0374000 PROTEIN-RELATED"/>
    <property type="match status" value="1"/>
</dbReference>
<feature type="domain" description="Bet v I/Major latex protein" evidence="4">
    <location>
        <begin position="156"/>
        <end position="258"/>
    </location>
</feature>
<dbReference type="Gene3D" id="3.40.50.1820">
    <property type="entry name" value="alpha/beta hydrolase"/>
    <property type="match status" value="1"/>
</dbReference>
<dbReference type="InterPro" id="IPR000916">
    <property type="entry name" value="Bet_v_I/MLP"/>
</dbReference>
<evidence type="ECO:0000259" key="5">
    <source>
        <dbReference type="Pfam" id="PF07859"/>
    </source>
</evidence>
<dbReference type="SUPFAM" id="SSF53474">
    <property type="entry name" value="alpha/beta-Hydrolases"/>
    <property type="match status" value="1"/>
</dbReference>
<dbReference type="Proteomes" id="UP001152561">
    <property type="component" value="Unassembled WGS sequence"/>
</dbReference>
<dbReference type="InterPro" id="IPR033140">
    <property type="entry name" value="Lipase_GDXG_put_SER_AS"/>
</dbReference>
<dbReference type="AlphaFoldDB" id="A0A9Q1QU95"/>
<dbReference type="InterPro" id="IPR050279">
    <property type="entry name" value="Plant_def-hormone_signal"/>
</dbReference>
<dbReference type="OrthoDB" id="408631at2759"/>
<dbReference type="PROSITE" id="PS00451">
    <property type="entry name" value="PATHOGENESIS_BETVI"/>
    <property type="match status" value="1"/>
</dbReference>
<evidence type="ECO:0000313" key="7">
    <source>
        <dbReference type="Proteomes" id="UP001152561"/>
    </source>
</evidence>
<dbReference type="FunFam" id="3.30.530.20:FF:000007">
    <property type="entry name" value="Major pollen allergen Bet v 1-A"/>
    <property type="match status" value="1"/>
</dbReference>
<gene>
    <name evidence="6" type="ORF">K7X08_029566</name>
</gene>